<keyword evidence="12" id="KW-0902">Two-component regulatory system</keyword>
<feature type="transmembrane region" description="Helical" evidence="14">
    <location>
        <begin position="261"/>
        <end position="278"/>
    </location>
</feature>
<dbReference type="SMART" id="SM00646">
    <property type="entry name" value="Ami_3"/>
    <property type="match status" value="1"/>
</dbReference>
<keyword evidence="6" id="KW-0808">Transferase</keyword>
<feature type="transmembrane region" description="Helical" evidence="14">
    <location>
        <begin position="290"/>
        <end position="312"/>
    </location>
</feature>
<dbReference type="SMART" id="SM00387">
    <property type="entry name" value="HATPase_c"/>
    <property type="match status" value="1"/>
</dbReference>
<evidence type="ECO:0000256" key="7">
    <source>
        <dbReference type="ARBA" id="ARBA00022692"/>
    </source>
</evidence>
<dbReference type="Proteomes" id="UP000426246">
    <property type="component" value="Chromosome"/>
</dbReference>
<dbReference type="InterPro" id="IPR004358">
    <property type="entry name" value="Sig_transdc_His_kin-like_C"/>
</dbReference>
<feature type="transmembrane region" description="Helical" evidence="14">
    <location>
        <begin position="324"/>
        <end position="345"/>
    </location>
</feature>
<feature type="transmembrane region" description="Helical" evidence="14">
    <location>
        <begin position="166"/>
        <end position="185"/>
    </location>
</feature>
<evidence type="ECO:0000256" key="12">
    <source>
        <dbReference type="ARBA" id="ARBA00023012"/>
    </source>
</evidence>
<dbReference type="PROSITE" id="PS50109">
    <property type="entry name" value="HIS_KIN"/>
    <property type="match status" value="1"/>
</dbReference>
<keyword evidence="17" id="KW-1185">Reference proteome</keyword>
<feature type="domain" description="Histidine kinase" evidence="15">
    <location>
        <begin position="369"/>
        <end position="574"/>
    </location>
</feature>
<organism evidence="16 17">
    <name type="scientific">Paenibacillus psychroresistens</name>
    <dbReference type="NCBI Taxonomy" id="1778678"/>
    <lineage>
        <taxon>Bacteria</taxon>
        <taxon>Bacillati</taxon>
        <taxon>Bacillota</taxon>
        <taxon>Bacilli</taxon>
        <taxon>Bacillales</taxon>
        <taxon>Paenibacillaceae</taxon>
        <taxon>Paenibacillus</taxon>
    </lineage>
</organism>
<dbReference type="InterPro" id="IPR002508">
    <property type="entry name" value="MurNAc-LAA_cat"/>
</dbReference>
<dbReference type="GO" id="GO:0008745">
    <property type="term" value="F:N-acetylmuramoyl-L-alanine amidase activity"/>
    <property type="evidence" value="ECO:0007669"/>
    <property type="project" value="InterPro"/>
</dbReference>
<dbReference type="SMART" id="SM00388">
    <property type="entry name" value="HisKA"/>
    <property type="match status" value="1"/>
</dbReference>
<dbReference type="PANTHER" id="PTHR43065:SF46">
    <property type="entry name" value="C4-DICARBOXYLATE TRANSPORT SENSOR PROTEIN DCTB"/>
    <property type="match status" value="1"/>
</dbReference>
<keyword evidence="9" id="KW-0418">Kinase</keyword>
<dbReference type="InterPro" id="IPR003661">
    <property type="entry name" value="HisK_dim/P_dom"/>
</dbReference>
<dbReference type="AlphaFoldDB" id="A0A6B8RIA7"/>
<evidence type="ECO:0000313" key="16">
    <source>
        <dbReference type="EMBL" id="QGQ96181.1"/>
    </source>
</evidence>
<sequence length="579" mass="65441">MLMLTLESGAAHMKWIHSYPTHPESKKAADIIHSFLIQGTTLADRRVQSADFHVLRETKMAAVLVECGFMDNLAEAKLLLTDAYRSECAIEIARGACNYLGVTFIVEEVKPKMDPKTPHIFTGEGLFFCLWRKLLSFVELLACDNKYSVNNALLGENILSLMLESIIINFMFICAPSIVYFLVWIKYGKRSSYPSKIVLFFFLTFSIILCLSFPFHYQDKFMLDFRQVPLVIGVIYGGPLVGGALLVVLVITRYIIVDEGFYYGFIISLCTYVSLVAMTRKHHLGKRSKLIRVLIISTAIIPILIILLGIWVLEFQYQETKIIILHRIIVFVAISATVYLVEFLIGHFKMQKELQEIEKMIVVSQLAASVSHEIRNPLTTVRGLLQVFRERELPLEKRWNLTEVALNELDTAINIISDYLTFAKPQVVKMTFLNISDELQQVTSVLTPYANMLQVTLACVVDTAQPILGDSQQFRQCLINLVKNCIEASPNGRVDIAVLSNREHVLIRIKDNGVGMADEQIQRLGIPYYSTKEKGTGLGMMVVFSIIKAMNGTIKVESEINRGSLFVISFPLTILLKTD</sequence>
<evidence type="ECO:0000256" key="1">
    <source>
        <dbReference type="ARBA" id="ARBA00000085"/>
    </source>
</evidence>
<dbReference type="EMBL" id="CP034235">
    <property type="protein sequence ID" value="QGQ96181.1"/>
    <property type="molecule type" value="Genomic_DNA"/>
</dbReference>
<evidence type="ECO:0000313" key="17">
    <source>
        <dbReference type="Proteomes" id="UP000426246"/>
    </source>
</evidence>
<dbReference type="SUPFAM" id="SSF47384">
    <property type="entry name" value="Homodimeric domain of signal transducing histidine kinase"/>
    <property type="match status" value="1"/>
</dbReference>
<dbReference type="PANTHER" id="PTHR43065">
    <property type="entry name" value="SENSOR HISTIDINE KINASE"/>
    <property type="match status" value="1"/>
</dbReference>
<dbReference type="SUPFAM" id="SSF53187">
    <property type="entry name" value="Zn-dependent exopeptidases"/>
    <property type="match status" value="1"/>
</dbReference>
<dbReference type="InterPro" id="IPR003594">
    <property type="entry name" value="HATPase_dom"/>
</dbReference>
<dbReference type="InterPro" id="IPR011620">
    <property type="entry name" value="Sig_transdc_His_kinase_LytS_TM"/>
</dbReference>
<evidence type="ECO:0000256" key="11">
    <source>
        <dbReference type="ARBA" id="ARBA00022989"/>
    </source>
</evidence>
<dbReference type="Gene3D" id="3.30.565.10">
    <property type="entry name" value="Histidine kinase-like ATPase, C-terminal domain"/>
    <property type="match status" value="1"/>
</dbReference>
<evidence type="ECO:0000256" key="13">
    <source>
        <dbReference type="ARBA" id="ARBA00023136"/>
    </source>
</evidence>
<evidence type="ECO:0000256" key="6">
    <source>
        <dbReference type="ARBA" id="ARBA00022679"/>
    </source>
</evidence>
<dbReference type="InterPro" id="IPR036097">
    <property type="entry name" value="HisK_dim/P_sf"/>
</dbReference>
<feature type="transmembrane region" description="Helical" evidence="14">
    <location>
        <begin position="197"/>
        <end position="217"/>
    </location>
</feature>
<dbReference type="InterPro" id="IPR036890">
    <property type="entry name" value="HATPase_C_sf"/>
</dbReference>
<dbReference type="Pfam" id="PF02518">
    <property type="entry name" value="HATPase_c"/>
    <property type="match status" value="1"/>
</dbReference>
<dbReference type="KEGG" id="ppsc:EHS13_15495"/>
<keyword evidence="8" id="KW-0547">Nucleotide-binding</keyword>
<reference evidence="17" key="1">
    <citation type="submission" date="2018-11" db="EMBL/GenBank/DDBJ databases">
        <title>Complete genome sequence of Paenibacillus sp. ML311-T8.</title>
        <authorList>
            <person name="Nam Y.-D."/>
            <person name="Kang J."/>
            <person name="Chung W.-H."/>
            <person name="Park Y.S."/>
        </authorList>
    </citation>
    <scope>NUCLEOTIDE SEQUENCE [LARGE SCALE GENOMIC DNA]</scope>
    <source>
        <strain evidence="17">ML311-T8</strain>
    </source>
</reference>
<dbReference type="GO" id="GO:0005524">
    <property type="term" value="F:ATP binding"/>
    <property type="evidence" value="ECO:0007669"/>
    <property type="project" value="UniProtKB-KW"/>
</dbReference>
<dbReference type="Pfam" id="PF01520">
    <property type="entry name" value="Amidase_3"/>
    <property type="match status" value="1"/>
</dbReference>
<evidence type="ECO:0000256" key="8">
    <source>
        <dbReference type="ARBA" id="ARBA00022741"/>
    </source>
</evidence>
<evidence type="ECO:0000256" key="14">
    <source>
        <dbReference type="SAM" id="Phobius"/>
    </source>
</evidence>
<keyword evidence="5" id="KW-0597">Phosphoprotein</keyword>
<keyword evidence="11 14" id="KW-1133">Transmembrane helix</keyword>
<dbReference type="PRINTS" id="PR00344">
    <property type="entry name" value="BCTRLSENSOR"/>
</dbReference>
<dbReference type="Gene3D" id="3.40.630.40">
    <property type="entry name" value="Zn-dependent exopeptidases"/>
    <property type="match status" value="1"/>
</dbReference>
<gene>
    <name evidence="16" type="ORF">EHS13_15495</name>
</gene>
<evidence type="ECO:0000256" key="10">
    <source>
        <dbReference type="ARBA" id="ARBA00022840"/>
    </source>
</evidence>
<comment type="subcellular location">
    <subcellularLocation>
        <location evidence="2">Cell membrane</location>
        <topology evidence="2">Multi-pass membrane protein</topology>
    </subcellularLocation>
</comment>
<dbReference type="CDD" id="cd02696">
    <property type="entry name" value="MurNAc-LAA"/>
    <property type="match status" value="1"/>
</dbReference>
<keyword evidence="4" id="KW-1003">Cell membrane</keyword>
<dbReference type="InterPro" id="IPR005467">
    <property type="entry name" value="His_kinase_dom"/>
</dbReference>
<dbReference type="Gene3D" id="1.10.287.130">
    <property type="match status" value="1"/>
</dbReference>
<dbReference type="GO" id="GO:0005886">
    <property type="term" value="C:plasma membrane"/>
    <property type="evidence" value="ECO:0007669"/>
    <property type="project" value="UniProtKB-SubCell"/>
</dbReference>
<evidence type="ECO:0000256" key="2">
    <source>
        <dbReference type="ARBA" id="ARBA00004651"/>
    </source>
</evidence>
<dbReference type="GO" id="GO:0000155">
    <property type="term" value="F:phosphorelay sensor kinase activity"/>
    <property type="evidence" value="ECO:0007669"/>
    <property type="project" value="InterPro"/>
</dbReference>
<feature type="transmembrane region" description="Helical" evidence="14">
    <location>
        <begin position="229"/>
        <end position="255"/>
    </location>
</feature>
<name>A0A6B8RIA7_9BACL</name>
<evidence type="ECO:0000256" key="3">
    <source>
        <dbReference type="ARBA" id="ARBA00012438"/>
    </source>
</evidence>
<dbReference type="EC" id="2.7.13.3" evidence="3"/>
<dbReference type="GO" id="GO:0009253">
    <property type="term" value="P:peptidoglycan catabolic process"/>
    <property type="evidence" value="ECO:0007669"/>
    <property type="project" value="InterPro"/>
</dbReference>
<dbReference type="SUPFAM" id="SSF55874">
    <property type="entry name" value="ATPase domain of HSP90 chaperone/DNA topoisomerase II/histidine kinase"/>
    <property type="match status" value="1"/>
</dbReference>
<keyword evidence="10" id="KW-0067">ATP-binding</keyword>
<dbReference type="GO" id="GO:0071555">
    <property type="term" value="P:cell wall organization"/>
    <property type="evidence" value="ECO:0007669"/>
    <property type="project" value="InterPro"/>
</dbReference>
<keyword evidence="7 14" id="KW-0812">Transmembrane</keyword>
<dbReference type="Pfam" id="PF07694">
    <property type="entry name" value="5TM-5TMR_LYT"/>
    <property type="match status" value="1"/>
</dbReference>
<protein>
    <recommendedName>
        <fullName evidence="3">histidine kinase</fullName>
        <ecNumber evidence="3">2.7.13.3</ecNumber>
    </recommendedName>
</protein>
<comment type="catalytic activity">
    <reaction evidence="1">
        <text>ATP + protein L-histidine = ADP + protein N-phospho-L-histidine.</text>
        <dbReference type="EC" id="2.7.13.3"/>
    </reaction>
</comment>
<keyword evidence="13 14" id="KW-0472">Membrane</keyword>
<accession>A0A6B8RIA7</accession>
<evidence type="ECO:0000256" key="5">
    <source>
        <dbReference type="ARBA" id="ARBA00022553"/>
    </source>
</evidence>
<evidence type="ECO:0000259" key="15">
    <source>
        <dbReference type="PROSITE" id="PS50109"/>
    </source>
</evidence>
<proteinExistence type="predicted"/>
<dbReference type="CDD" id="cd00082">
    <property type="entry name" value="HisKA"/>
    <property type="match status" value="1"/>
</dbReference>
<dbReference type="Pfam" id="PF00512">
    <property type="entry name" value="HisKA"/>
    <property type="match status" value="1"/>
</dbReference>
<evidence type="ECO:0000256" key="4">
    <source>
        <dbReference type="ARBA" id="ARBA00022475"/>
    </source>
</evidence>
<evidence type="ECO:0000256" key="9">
    <source>
        <dbReference type="ARBA" id="ARBA00022777"/>
    </source>
</evidence>